<dbReference type="EMBL" id="JACEFF010000278">
    <property type="protein sequence ID" value="KAH9640656.1"/>
    <property type="molecule type" value="Genomic_DNA"/>
</dbReference>
<comment type="caution">
    <text evidence="1">The sequence shown here is derived from an EMBL/GenBank/DDBJ whole genome shotgun (WGS) entry which is preliminary data.</text>
</comment>
<gene>
    <name evidence="1" type="ORF">HF086_000600</name>
</gene>
<sequence>MGCARRVGDAPVSGGRPARSIQYCATLGTLELEARFGAAPQYFRRSFNAFLGPLPVLNPEYSIMESL</sequence>
<dbReference type="AlphaFoldDB" id="A0A922MQH2"/>
<proteinExistence type="predicted"/>
<reference evidence="1" key="1">
    <citation type="journal article" date="2021" name="G3 (Bethesda)">
        <title>Genome and transcriptome analysis of the beet armyworm Spodoptera exigua reveals targets for pest control. .</title>
        <authorList>
            <person name="Simon S."/>
            <person name="Breeschoten T."/>
            <person name="Jansen H.J."/>
            <person name="Dirks R.P."/>
            <person name="Schranz M.E."/>
            <person name="Ros V.I.D."/>
        </authorList>
    </citation>
    <scope>NUCLEOTIDE SEQUENCE</scope>
    <source>
        <strain evidence="1">TB_SE_WUR_2020</strain>
    </source>
</reference>
<protein>
    <submittedName>
        <fullName evidence="1">Uncharacterized protein</fullName>
    </submittedName>
</protein>
<evidence type="ECO:0000313" key="1">
    <source>
        <dbReference type="EMBL" id="KAH9640656.1"/>
    </source>
</evidence>
<dbReference type="Proteomes" id="UP000814243">
    <property type="component" value="Unassembled WGS sequence"/>
</dbReference>
<accession>A0A922MQH2</accession>
<evidence type="ECO:0000313" key="2">
    <source>
        <dbReference type="Proteomes" id="UP000814243"/>
    </source>
</evidence>
<organism evidence="1 2">
    <name type="scientific">Spodoptera exigua</name>
    <name type="common">Beet armyworm</name>
    <name type="synonym">Noctua fulgens</name>
    <dbReference type="NCBI Taxonomy" id="7107"/>
    <lineage>
        <taxon>Eukaryota</taxon>
        <taxon>Metazoa</taxon>
        <taxon>Ecdysozoa</taxon>
        <taxon>Arthropoda</taxon>
        <taxon>Hexapoda</taxon>
        <taxon>Insecta</taxon>
        <taxon>Pterygota</taxon>
        <taxon>Neoptera</taxon>
        <taxon>Endopterygota</taxon>
        <taxon>Lepidoptera</taxon>
        <taxon>Glossata</taxon>
        <taxon>Ditrysia</taxon>
        <taxon>Noctuoidea</taxon>
        <taxon>Noctuidae</taxon>
        <taxon>Amphipyrinae</taxon>
        <taxon>Spodoptera</taxon>
    </lineage>
</organism>
<name>A0A922MQH2_SPOEX</name>